<protein>
    <submittedName>
        <fullName evidence="2">Uncharacterized protein</fullName>
    </submittedName>
</protein>
<evidence type="ECO:0000256" key="1">
    <source>
        <dbReference type="SAM" id="MobiDB-lite"/>
    </source>
</evidence>
<feature type="compositionally biased region" description="Basic and acidic residues" evidence="1">
    <location>
        <begin position="1"/>
        <end position="31"/>
    </location>
</feature>
<keyword evidence="3" id="KW-1185">Reference proteome</keyword>
<evidence type="ECO:0000313" key="2">
    <source>
        <dbReference type="EMBL" id="EWC63329.1"/>
    </source>
</evidence>
<proteinExistence type="predicted"/>
<sequence>MRLEKPYEKTPPEKSPVRSIKFDAHRGRTERPPVGAGSTDPDRTRARLDDTPARRGFRGHHR</sequence>
<accession>W7JB91</accession>
<feature type="compositionally biased region" description="Basic and acidic residues" evidence="1">
    <location>
        <begin position="40"/>
        <end position="53"/>
    </location>
</feature>
<reference evidence="2 3" key="1">
    <citation type="journal article" date="2014" name="Genome Announc.">
        <title>Draft Genome Sequence of the Antitrypanosomally Active Sponge-Associated Bacterium Actinokineospora sp. Strain EG49.</title>
        <authorList>
            <person name="Harjes J."/>
            <person name="Ryu T."/>
            <person name="Abdelmohsen U.R."/>
            <person name="Moitinho-Silva L."/>
            <person name="Horn H."/>
            <person name="Ravasi T."/>
            <person name="Hentschel U."/>
        </authorList>
    </citation>
    <scope>NUCLEOTIDE SEQUENCE [LARGE SCALE GENOMIC DNA]</scope>
    <source>
        <strain evidence="2 3">EG49</strain>
    </source>
</reference>
<organism evidence="2 3">
    <name type="scientific">Actinokineospora spheciospongiae</name>
    <dbReference type="NCBI Taxonomy" id="909613"/>
    <lineage>
        <taxon>Bacteria</taxon>
        <taxon>Bacillati</taxon>
        <taxon>Actinomycetota</taxon>
        <taxon>Actinomycetes</taxon>
        <taxon>Pseudonocardiales</taxon>
        <taxon>Pseudonocardiaceae</taxon>
        <taxon>Actinokineospora</taxon>
    </lineage>
</organism>
<comment type="caution">
    <text evidence="2">The sequence shown here is derived from an EMBL/GenBank/DDBJ whole genome shotgun (WGS) entry which is preliminary data.</text>
</comment>
<dbReference type="AlphaFoldDB" id="W7JB91"/>
<feature type="region of interest" description="Disordered" evidence="1">
    <location>
        <begin position="1"/>
        <end position="62"/>
    </location>
</feature>
<evidence type="ECO:0000313" key="3">
    <source>
        <dbReference type="Proteomes" id="UP000019277"/>
    </source>
</evidence>
<dbReference type="STRING" id="909613.UO65_1327"/>
<gene>
    <name evidence="2" type="ORF">UO65_1327</name>
</gene>
<dbReference type="Proteomes" id="UP000019277">
    <property type="component" value="Unassembled WGS sequence"/>
</dbReference>
<name>W7JB91_9PSEU</name>
<dbReference type="EMBL" id="AYXG01000048">
    <property type="protein sequence ID" value="EWC63329.1"/>
    <property type="molecule type" value="Genomic_DNA"/>
</dbReference>